<evidence type="ECO:0000313" key="4">
    <source>
        <dbReference type="Proteomes" id="UP000316798"/>
    </source>
</evidence>
<feature type="domain" description="Phosphomevalonate dehydratase small subunit-like" evidence="2">
    <location>
        <begin position="27"/>
        <end position="104"/>
    </location>
</feature>
<evidence type="ECO:0000259" key="2">
    <source>
        <dbReference type="Pfam" id="PF01989"/>
    </source>
</evidence>
<evidence type="ECO:0000313" key="3">
    <source>
        <dbReference type="EMBL" id="QDL38474.1"/>
    </source>
</evidence>
<organism evidence="3 4">
    <name type="scientific">Rhodoferax sediminis</name>
    <dbReference type="NCBI Taxonomy" id="2509614"/>
    <lineage>
        <taxon>Bacteria</taxon>
        <taxon>Pseudomonadati</taxon>
        <taxon>Pseudomonadota</taxon>
        <taxon>Betaproteobacteria</taxon>
        <taxon>Burkholderiales</taxon>
        <taxon>Comamonadaceae</taxon>
        <taxon>Rhodoferax</taxon>
    </lineage>
</organism>
<accession>A0A515DDJ2</accession>
<name>A0A515DDJ2_9BURK</name>
<dbReference type="EMBL" id="CP035503">
    <property type="protein sequence ID" value="QDL38474.1"/>
    <property type="molecule type" value="Genomic_DNA"/>
</dbReference>
<gene>
    <name evidence="3" type="ORF">EUB48_15120</name>
</gene>
<keyword evidence="1" id="KW-0456">Lyase</keyword>
<dbReference type="Gene3D" id="3.50.30.10">
    <property type="entry name" value="Phosphohistidine domain"/>
    <property type="match status" value="1"/>
</dbReference>
<dbReference type="InterPro" id="IPR002840">
    <property type="entry name" value="PMDh-S-like_dom"/>
</dbReference>
<protein>
    <submittedName>
        <fullName evidence="3">DUF126 domain-containing protein</fullName>
    </submittedName>
</protein>
<dbReference type="GO" id="GO:0016829">
    <property type="term" value="F:lyase activity"/>
    <property type="evidence" value="ECO:0007669"/>
    <property type="project" value="UniProtKB-KW"/>
</dbReference>
<dbReference type="SUPFAM" id="SSF52016">
    <property type="entry name" value="LeuD/IlvD-like"/>
    <property type="match status" value="1"/>
</dbReference>
<evidence type="ECO:0000256" key="1">
    <source>
        <dbReference type="ARBA" id="ARBA00023239"/>
    </source>
</evidence>
<dbReference type="OrthoDB" id="8907874at2"/>
<dbReference type="AlphaFoldDB" id="A0A515DDJ2"/>
<dbReference type="Proteomes" id="UP000316798">
    <property type="component" value="Chromosome"/>
</dbReference>
<proteinExistence type="predicted"/>
<dbReference type="Pfam" id="PF01989">
    <property type="entry name" value="AcnX_swivel_put"/>
    <property type="match status" value="1"/>
</dbReference>
<dbReference type="RefSeq" id="WP_142819920.1">
    <property type="nucleotide sequence ID" value="NZ_CP035503.1"/>
</dbReference>
<dbReference type="KEGG" id="rhf:EUB48_15120"/>
<reference evidence="3 4" key="1">
    <citation type="submission" date="2019-01" db="EMBL/GenBank/DDBJ databases">
        <title>Genomic insights into a novel species Rhodoferax sp.</title>
        <authorList>
            <person name="Jin L."/>
        </authorList>
    </citation>
    <scope>NUCLEOTIDE SEQUENCE [LARGE SCALE GENOMIC DNA]</scope>
    <source>
        <strain evidence="3 4">CHu59-6-5</strain>
    </source>
</reference>
<keyword evidence="4" id="KW-1185">Reference proteome</keyword>
<sequence length="161" mass="17176">MSDTTIRVNRAYGPVVEGEALVSTEGFSPRYDLDRWSGLITKPGHALEGESIVDKICFFPTAKGGVAAGWAYYDLKCKGLAPKALVFGVTNPVMVQGAIFADIVITEGWEPEPASVVRTGDWVRVDAGRRVIEVVSRQADAGHAGAVPLPVDARPRIEPGA</sequence>